<dbReference type="Gene3D" id="2.40.30.10">
    <property type="entry name" value="Translation factors"/>
    <property type="match status" value="1"/>
</dbReference>
<comment type="cofactor">
    <cofactor evidence="9">
        <name>[2Fe-2S] cluster</name>
        <dbReference type="ChEBI" id="CHEBI:190135"/>
    </cofactor>
</comment>
<proteinExistence type="predicted"/>
<dbReference type="GO" id="GO:0050660">
    <property type="term" value="F:flavin adenine dinucleotide binding"/>
    <property type="evidence" value="ECO:0007669"/>
    <property type="project" value="InterPro"/>
</dbReference>
<evidence type="ECO:0000256" key="8">
    <source>
        <dbReference type="ARBA" id="ARBA00023014"/>
    </source>
</evidence>
<evidence type="ECO:0000256" key="1">
    <source>
        <dbReference type="ARBA" id="ARBA00022448"/>
    </source>
</evidence>
<feature type="domain" description="FAD-binding FR-type" evidence="11">
    <location>
        <begin position="2"/>
        <end position="107"/>
    </location>
</feature>
<dbReference type="PROSITE" id="PS51384">
    <property type="entry name" value="FAD_FR"/>
    <property type="match status" value="1"/>
</dbReference>
<dbReference type="Gene3D" id="2.10.240.10">
    <property type="entry name" value="Dihydroorotate dehydrogenase, electron transfer subunit"/>
    <property type="match status" value="1"/>
</dbReference>
<dbReference type="CDD" id="cd06221">
    <property type="entry name" value="sulfite_reductase_like"/>
    <property type="match status" value="1"/>
</dbReference>
<comment type="caution">
    <text evidence="12">The sequence shown here is derived from an EMBL/GenBank/DDBJ whole genome shotgun (WGS) entry which is preliminary data.</text>
</comment>
<evidence type="ECO:0000256" key="4">
    <source>
        <dbReference type="ARBA" id="ARBA00022723"/>
    </source>
</evidence>
<evidence type="ECO:0000256" key="7">
    <source>
        <dbReference type="ARBA" id="ARBA00023004"/>
    </source>
</evidence>
<keyword evidence="8 10" id="KW-0411">Iron-sulfur</keyword>
<dbReference type="PANTHER" id="PTHR43513">
    <property type="entry name" value="DIHYDROOROTATE DEHYDROGENASE B (NAD(+)), ELECTRON TRANSFER SUBUNIT"/>
    <property type="match status" value="1"/>
</dbReference>
<dbReference type="Pfam" id="PF10418">
    <property type="entry name" value="DHODB_Fe-S_bind"/>
    <property type="match status" value="1"/>
</dbReference>
<evidence type="ECO:0000313" key="12">
    <source>
        <dbReference type="EMBL" id="OGC39307.1"/>
    </source>
</evidence>
<dbReference type="Gene3D" id="3.40.50.80">
    <property type="entry name" value="Nucleotide-binding domain of ferredoxin-NADP reductase (FNR) module"/>
    <property type="match status" value="1"/>
</dbReference>
<dbReference type="PIRSF" id="PIRSF006816">
    <property type="entry name" value="Cyc3_hyd_g"/>
    <property type="match status" value="1"/>
</dbReference>
<keyword evidence="6" id="KW-0249">Electron transport</keyword>
<name>A0A1F4U357_UNCW3</name>
<dbReference type="Proteomes" id="UP000177025">
    <property type="component" value="Unassembled WGS sequence"/>
</dbReference>
<evidence type="ECO:0000256" key="9">
    <source>
        <dbReference type="ARBA" id="ARBA00034078"/>
    </source>
</evidence>
<dbReference type="InterPro" id="IPR037117">
    <property type="entry name" value="Dihydroorotate_DH_ele_sf"/>
</dbReference>
<dbReference type="InterPro" id="IPR017938">
    <property type="entry name" value="Riboflavin_synthase-like_b-brl"/>
</dbReference>
<gene>
    <name evidence="12" type="ORF">A2Y85_07280</name>
</gene>
<reference evidence="12 13" key="1">
    <citation type="journal article" date="2016" name="Nat. Commun.">
        <title>Thousands of microbial genomes shed light on interconnected biogeochemical processes in an aquifer system.</title>
        <authorList>
            <person name="Anantharaman K."/>
            <person name="Brown C.T."/>
            <person name="Hug L.A."/>
            <person name="Sharon I."/>
            <person name="Castelle C.J."/>
            <person name="Probst A.J."/>
            <person name="Thomas B.C."/>
            <person name="Singh A."/>
            <person name="Wilkins M.J."/>
            <person name="Karaoz U."/>
            <person name="Brodie E.L."/>
            <person name="Williams K.H."/>
            <person name="Hubbard S.S."/>
            <person name="Banfield J.F."/>
        </authorList>
    </citation>
    <scope>NUCLEOTIDE SEQUENCE [LARGE SCALE GENOMIC DNA]</scope>
</reference>
<feature type="binding site" evidence="10">
    <location>
        <position position="250"/>
    </location>
    <ligand>
        <name>[2Fe-2S] cluster</name>
        <dbReference type="ChEBI" id="CHEBI:190135"/>
    </ligand>
</feature>
<evidence type="ECO:0000256" key="10">
    <source>
        <dbReference type="PIRSR" id="PIRSR006816-2"/>
    </source>
</evidence>
<dbReference type="Pfam" id="PF00175">
    <property type="entry name" value="NAD_binding_1"/>
    <property type="match status" value="1"/>
</dbReference>
<dbReference type="PRINTS" id="PR00406">
    <property type="entry name" value="CYTB5RDTASE"/>
</dbReference>
<dbReference type="GO" id="GO:0051537">
    <property type="term" value="F:2 iron, 2 sulfur cluster binding"/>
    <property type="evidence" value="ECO:0007669"/>
    <property type="project" value="UniProtKB-KW"/>
</dbReference>
<dbReference type="SUPFAM" id="SSF63380">
    <property type="entry name" value="Riboflavin synthase domain-like"/>
    <property type="match status" value="1"/>
</dbReference>
<dbReference type="GO" id="GO:0016491">
    <property type="term" value="F:oxidoreductase activity"/>
    <property type="evidence" value="ECO:0007669"/>
    <property type="project" value="InterPro"/>
</dbReference>
<dbReference type="InterPro" id="IPR050353">
    <property type="entry name" value="PyrK_electron_transfer"/>
</dbReference>
<evidence type="ECO:0000256" key="5">
    <source>
        <dbReference type="ARBA" id="ARBA00022827"/>
    </source>
</evidence>
<accession>A0A1F4U357</accession>
<dbReference type="AlphaFoldDB" id="A0A1F4U357"/>
<feature type="binding site" evidence="10">
    <location>
        <position position="253"/>
    </location>
    <ligand>
        <name>[2Fe-2S] cluster</name>
        <dbReference type="ChEBI" id="CHEBI:190135"/>
    </ligand>
</feature>
<sequence>MKNPYLPMLTKIEDIVIENEARDIKTFKLSFIKKEDKENFTFLPGQFAELSILGVGESPIGIASSPTEKDYLLFTVKRAGVVTTRLHRSEIGETIGIRGPLGNTYPLPDMDGKNVLIIGGGFAFTTLRSTVKYILEKKNREKYKNLTVIYGARTPGELIYKNELWEWEKLKELKTYITVDKANGDWQRHVGVVPAILKQVAPTADNTIALVCGPPIMIKYTLLALNELGFKPEQFFLSLEMRMKCGIGKCGRCNIGHKYVCKDGPVFSFAELQKLPPEY</sequence>
<dbReference type="InterPro" id="IPR017927">
    <property type="entry name" value="FAD-bd_FR_type"/>
</dbReference>
<dbReference type="InterPro" id="IPR019480">
    <property type="entry name" value="Dihydroorotate_DH_Fe-S-bd"/>
</dbReference>
<keyword evidence="2" id="KW-0285">Flavoprotein</keyword>
<keyword evidence="5" id="KW-0274">FAD</keyword>
<dbReference type="InterPro" id="IPR001433">
    <property type="entry name" value="OxRdtase_FAD/NAD-bd"/>
</dbReference>
<comment type="cofactor">
    <cofactor evidence="10">
        <name>[2Fe-2S] cluster</name>
        <dbReference type="ChEBI" id="CHEBI:190135"/>
    </cofactor>
    <text evidence="10">Binds 1 [2Fe-2S] cluster per subunit.</text>
</comment>
<dbReference type="GO" id="GO:0046872">
    <property type="term" value="F:metal ion binding"/>
    <property type="evidence" value="ECO:0007669"/>
    <property type="project" value="UniProtKB-KW"/>
</dbReference>
<keyword evidence="1" id="KW-0813">Transport</keyword>
<keyword evidence="3 10" id="KW-0001">2Fe-2S</keyword>
<keyword evidence="7 10" id="KW-0408">Iron</keyword>
<evidence type="ECO:0000256" key="3">
    <source>
        <dbReference type="ARBA" id="ARBA00022714"/>
    </source>
</evidence>
<evidence type="ECO:0000313" key="13">
    <source>
        <dbReference type="Proteomes" id="UP000177025"/>
    </source>
</evidence>
<dbReference type="SUPFAM" id="SSF52343">
    <property type="entry name" value="Ferredoxin reductase-like, C-terminal NADP-linked domain"/>
    <property type="match status" value="1"/>
</dbReference>
<evidence type="ECO:0000256" key="2">
    <source>
        <dbReference type="ARBA" id="ARBA00022630"/>
    </source>
</evidence>
<dbReference type="EMBL" id="MEUM01000139">
    <property type="protein sequence ID" value="OGC39307.1"/>
    <property type="molecule type" value="Genomic_DNA"/>
</dbReference>
<dbReference type="InterPro" id="IPR039261">
    <property type="entry name" value="FNR_nucleotide-bd"/>
</dbReference>
<dbReference type="PANTHER" id="PTHR43513:SF1">
    <property type="entry name" value="ANAEROBIC SULFITE REDUCTASE SUBUNIT B"/>
    <property type="match status" value="1"/>
</dbReference>
<dbReference type="InterPro" id="IPR012165">
    <property type="entry name" value="Cyt_c3_hydrogenase_gsu"/>
</dbReference>
<keyword evidence="4 10" id="KW-0479">Metal-binding</keyword>
<feature type="binding site" evidence="10">
    <location>
        <position position="261"/>
    </location>
    <ligand>
        <name>[2Fe-2S] cluster</name>
        <dbReference type="ChEBI" id="CHEBI:190135"/>
    </ligand>
</feature>
<organism evidence="12 13">
    <name type="scientific">candidate division WOR-3 bacterium RBG_13_43_14</name>
    <dbReference type="NCBI Taxonomy" id="1802590"/>
    <lineage>
        <taxon>Bacteria</taxon>
        <taxon>Bacteria division WOR-3</taxon>
    </lineage>
</organism>
<protein>
    <submittedName>
        <fullName evidence="12">Heterodisulfide reductase subunit F</fullName>
    </submittedName>
</protein>
<evidence type="ECO:0000259" key="11">
    <source>
        <dbReference type="PROSITE" id="PS51384"/>
    </source>
</evidence>
<evidence type="ECO:0000256" key="6">
    <source>
        <dbReference type="ARBA" id="ARBA00022982"/>
    </source>
</evidence>
<dbReference type="GO" id="GO:0006221">
    <property type="term" value="P:pyrimidine nucleotide biosynthetic process"/>
    <property type="evidence" value="ECO:0007669"/>
    <property type="project" value="InterPro"/>
</dbReference>
<feature type="binding site" evidence="10">
    <location>
        <position position="245"/>
    </location>
    <ligand>
        <name>[2Fe-2S] cluster</name>
        <dbReference type="ChEBI" id="CHEBI:190135"/>
    </ligand>
</feature>